<evidence type="ECO:0000256" key="18">
    <source>
        <dbReference type="ARBA" id="ARBA00023268"/>
    </source>
</evidence>
<evidence type="ECO:0000313" key="24">
    <source>
        <dbReference type="Proteomes" id="UP000552864"/>
    </source>
</evidence>
<dbReference type="Gene3D" id="3.30.1490.70">
    <property type="match status" value="1"/>
</dbReference>
<dbReference type="SUPFAM" id="SSF50249">
    <property type="entry name" value="Nucleic acid-binding proteins"/>
    <property type="match status" value="1"/>
</dbReference>
<keyword evidence="10" id="KW-0378">Hydrolase</keyword>
<comment type="cofactor">
    <cofactor evidence="1">
        <name>Mn(2+)</name>
        <dbReference type="ChEBI" id="CHEBI:29035"/>
    </cofactor>
</comment>
<evidence type="ECO:0000313" key="23">
    <source>
        <dbReference type="EMBL" id="NLR78701.1"/>
    </source>
</evidence>
<sequence>MSLVKYKQKRNFSKTAEPESGKKGKATSHIFVVQRHHASRLHYDFRLEVDGVLKSWAVPKGPSMNPADKRLAMEVEDHPYDYKDFEGTIPAGNYGAGTVYIWDKGTFEILHPNGNSFDKEALREIKSGDLKIVMKGKKLKGEFALVKMKGKEDNAWLLLKHKDEYAVSEYNSEDYTPEKVKAQGLKEKAAMKQASKKKPVIRAKTAPAAAPAKQKKITGGHPVKKRYKPMLATLVNEAFDGEEWLFETKWDGYRAIAAVENNKVSLYSRNDKSFLKDYPPVVAAVEKISHTVVLDGEIMVLDNKNRADFQTLQHYTTTGKGHLVYMVFDLLHLDGYELQQLSLLERKSLLKDLLSTLNDDTVRFSEHALKNGTKFFEKARKLQWEGIIAKKTDSAYEEGRRGMSWLKIKIVNEQEALICGYTAPRGSRKKIGALVLGIYENKKLKYIGHCGGGLNEATISELYNRLQPLVTKTSPFAEKVATNMPVTWVKPVLVCEVKFQEWTSDKIMRQPIFLGLREDKPAKEVQPEIAKPLTMTTTENQRILTLNSKKVTLTNQSKLYWTKEKITKGQLIDYYLSVAKYILPHLKDRPESLHRFPNGIDKPSFYQKDLDLEQTPDWIKSVPLHSGSTGKDVDYLVCNNEASLAYMINLGCIEINPWLSRLNSLENPDFIVLDLDPEHIDFRYVVETAVHIKAALDRFKVQAFCKTSGSTGLHIYIPTGAKVSYDTSRLFGEYIARHVNAELPRTTSVIRAKASRDKRVYIDYLQNSRGQTVAAPYSVRPKPGATVSMPIDWKELNDDLRMSDFDIHNSLDRLNETGDLWQDINKVKNDLRKIIREMEGQ</sequence>
<dbReference type="EMBL" id="JABAHZ010000002">
    <property type="protein sequence ID" value="NLR78701.1"/>
    <property type="molecule type" value="Genomic_DNA"/>
</dbReference>
<keyword evidence="15" id="KW-0233">DNA recombination</keyword>
<feature type="region of interest" description="Disordered" evidence="21">
    <location>
        <begin position="196"/>
        <end position="219"/>
    </location>
</feature>
<dbReference type="Pfam" id="PF21686">
    <property type="entry name" value="LigD_Prim-Pol"/>
    <property type="match status" value="1"/>
</dbReference>
<dbReference type="NCBIfam" id="TIGR02777">
    <property type="entry name" value="LigD_PE_dom"/>
    <property type="match status" value="1"/>
</dbReference>
<dbReference type="AlphaFoldDB" id="A0A847SA67"/>
<protein>
    <recommendedName>
        <fullName evidence="2">DNA ligase (ATP)</fullName>
        <ecNumber evidence="2">6.5.1.1</ecNumber>
    </recommendedName>
    <alternativeName>
        <fullName evidence="19">NHEJ DNA polymerase</fullName>
    </alternativeName>
</protein>
<keyword evidence="4" id="KW-0808">Transferase</keyword>
<comment type="caution">
    <text evidence="23">The sequence shown here is derived from an EMBL/GenBank/DDBJ whole genome shotgun (WGS) entry which is preliminary data.</text>
</comment>
<keyword evidence="6" id="KW-0540">Nuclease</keyword>
<evidence type="ECO:0000256" key="20">
    <source>
        <dbReference type="ARBA" id="ARBA00034003"/>
    </source>
</evidence>
<dbReference type="EC" id="6.5.1.1" evidence="2"/>
<accession>A0A847SA67</accession>
<evidence type="ECO:0000256" key="15">
    <source>
        <dbReference type="ARBA" id="ARBA00023172"/>
    </source>
</evidence>
<keyword evidence="17" id="KW-0464">Manganese</keyword>
<feature type="region of interest" description="Disordered" evidence="21">
    <location>
        <begin position="1"/>
        <end position="26"/>
    </location>
</feature>
<evidence type="ECO:0000256" key="5">
    <source>
        <dbReference type="ARBA" id="ARBA00022695"/>
    </source>
</evidence>
<dbReference type="CDD" id="cd04865">
    <property type="entry name" value="LigD_Pol_like_2"/>
    <property type="match status" value="1"/>
</dbReference>
<feature type="compositionally biased region" description="Basic residues" evidence="21">
    <location>
        <begin position="1"/>
        <end position="12"/>
    </location>
</feature>
<evidence type="ECO:0000256" key="6">
    <source>
        <dbReference type="ARBA" id="ARBA00022722"/>
    </source>
</evidence>
<dbReference type="InterPro" id="IPR012310">
    <property type="entry name" value="DNA_ligase_ATP-dep_cent"/>
</dbReference>
<dbReference type="NCBIfam" id="TIGR02779">
    <property type="entry name" value="NHEJ_ligase_lig"/>
    <property type="match status" value="1"/>
</dbReference>
<keyword evidence="7" id="KW-0479">Metal-binding</keyword>
<keyword evidence="18" id="KW-0511">Multifunctional enzyme</keyword>
<dbReference type="Gene3D" id="3.90.920.10">
    <property type="entry name" value="DNA primase, PRIM domain"/>
    <property type="match status" value="1"/>
</dbReference>
<evidence type="ECO:0000256" key="21">
    <source>
        <dbReference type="SAM" id="MobiDB-lite"/>
    </source>
</evidence>
<name>A0A847SA67_9BACT</name>
<keyword evidence="11" id="KW-0269">Exonuclease</keyword>
<dbReference type="InterPro" id="IPR014146">
    <property type="entry name" value="LigD_ligase_dom"/>
</dbReference>
<dbReference type="GO" id="GO:0003887">
    <property type="term" value="F:DNA-directed DNA polymerase activity"/>
    <property type="evidence" value="ECO:0007669"/>
    <property type="project" value="UniProtKB-KW"/>
</dbReference>
<dbReference type="InterPro" id="IPR052171">
    <property type="entry name" value="NHEJ_LigD"/>
</dbReference>
<dbReference type="CDD" id="cd07971">
    <property type="entry name" value="OBF_DNA_ligase_LigD"/>
    <property type="match status" value="1"/>
</dbReference>
<keyword evidence="8" id="KW-0547">Nucleotide-binding</keyword>
<evidence type="ECO:0000256" key="8">
    <source>
        <dbReference type="ARBA" id="ARBA00022741"/>
    </source>
</evidence>
<dbReference type="NCBIfam" id="TIGR02778">
    <property type="entry name" value="ligD_pol"/>
    <property type="match status" value="1"/>
</dbReference>
<dbReference type="GO" id="GO:0004527">
    <property type="term" value="F:exonuclease activity"/>
    <property type="evidence" value="ECO:0007669"/>
    <property type="project" value="UniProtKB-KW"/>
</dbReference>
<dbReference type="PANTHER" id="PTHR42705">
    <property type="entry name" value="BIFUNCTIONAL NON-HOMOLOGOUS END JOINING PROTEIN LIGD"/>
    <property type="match status" value="1"/>
</dbReference>
<comment type="catalytic activity">
    <reaction evidence="20">
        <text>ATP + (deoxyribonucleotide)n-3'-hydroxyl + 5'-phospho-(deoxyribonucleotide)m = (deoxyribonucleotide)n+m + AMP + diphosphate.</text>
        <dbReference type="EC" id="6.5.1.1"/>
    </reaction>
</comment>
<dbReference type="NCBIfam" id="TIGR02776">
    <property type="entry name" value="NHEJ_ligase_prk"/>
    <property type="match status" value="1"/>
</dbReference>
<keyword evidence="5" id="KW-0548">Nucleotidyltransferase</keyword>
<dbReference type="InterPro" id="IPR014143">
    <property type="entry name" value="NHEJ_ligase_prk"/>
</dbReference>
<dbReference type="Pfam" id="PF01068">
    <property type="entry name" value="DNA_ligase_A_M"/>
    <property type="match status" value="1"/>
</dbReference>
<keyword evidence="3 23" id="KW-0436">Ligase</keyword>
<evidence type="ECO:0000256" key="1">
    <source>
        <dbReference type="ARBA" id="ARBA00001936"/>
    </source>
</evidence>
<evidence type="ECO:0000256" key="14">
    <source>
        <dbReference type="ARBA" id="ARBA00023125"/>
    </source>
</evidence>
<dbReference type="PANTHER" id="PTHR42705:SF2">
    <property type="entry name" value="BIFUNCTIONAL NON-HOMOLOGOUS END JOINING PROTEIN LIGD"/>
    <property type="match status" value="1"/>
</dbReference>
<dbReference type="PROSITE" id="PS00333">
    <property type="entry name" value="DNA_LIGASE_A2"/>
    <property type="match status" value="1"/>
</dbReference>
<dbReference type="InterPro" id="IPR016059">
    <property type="entry name" value="DNA_ligase_ATP-dep_CS"/>
</dbReference>
<evidence type="ECO:0000256" key="12">
    <source>
        <dbReference type="ARBA" id="ARBA00022840"/>
    </source>
</evidence>
<dbReference type="RefSeq" id="WP_168738083.1">
    <property type="nucleotide sequence ID" value="NZ_JABAHZ010000002.1"/>
</dbReference>
<evidence type="ECO:0000256" key="11">
    <source>
        <dbReference type="ARBA" id="ARBA00022839"/>
    </source>
</evidence>
<evidence type="ECO:0000256" key="4">
    <source>
        <dbReference type="ARBA" id="ARBA00022679"/>
    </source>
</evidence>
<dbReference type="InterPro" id="IPR014144">
    <property type="entry name" value="LigD_PE_domain"/>
</dbReference>
<keyword evidence="14" id="KW-0238">DNA-binding</keyword>
<dbReference type="PROSITE" id="PS50160">
    <property type="entry name" value="DNA_LIGASE_A3"/>
    <property type="match status" value="1"/>
</dbReference>
<dbReference type="GO" id="GO:0005524">
    <property type="term" value="F:ATP binding"/>
    <property type="evidence" value="ECO:0007669"/>
    <property type="project" value="UniProtKB-KW"/>
</dbReference>
<evidence type="ECO:0000256" key="17">
    <source>
        <dbReference type="ARBA" id="ARBA00023211"/>
    </source>
</evidence>
<feature type="compositionally biased region" description="Low complexity" evidence="21">
    <location>
        <begin position="203"/>
        <end position="212"/>
    </location>
</feature>
<dbReference type="Pfam" id="PF04679">
    <property type="entry name" value="DNA_ligase_A_C"/>
    <property type="match status" value="1"/>
</dbReference>
<keyword evidence="24" id="KW-1185">Reference proteome</keyword>
<keyword evidence="9" id="KW-0227">DNA damage</keyword>
<evidence type="ECO:0000256" key="16">
    <source>
        <dbReference type="ARBA" id="ARBA00023204"/>
    </source>
</evidence>
<dbReference type="InterPro" id="IPR012340">
    <property type="entry name" value="NA-bd_OB-fold"/>
</dbReference>
<evidence type="ECO:0000256" key="13">
    <source>
        <dbReference type="ARBA" id="ARBA00022932"/>
    </source>
</evidence>
<keyword evidence="13" id="KW-0239">DNA-directed DNA polymerase</keyword>
<organism evidence="23 24">
    <name type="scientific">Chitinophaga eiseniae</name>
    <dbReference type="NCBI Taxonomy" id="634771"/>
    <lineage>
        <taxon>Bacteria</taxon>
        <taxon>Pseudomonadati</taxon>
        <taxon>Bacteroidota</taxon>
        <taxon>Chitinophagia</taxon>
        <taxon>Chitinophagales</taxon>
        <taxon>Chitinophagaceae</taxon>
        <taxon>Chitinophaga</taxon>
    </lineage>
</organism>
<dbReference type="GO" id="GO:0006281">
    <property type="term" value="P:DNA repair"/>
    <property type="evidence" value="ECO:0007669"/>
    <property type="project" value="UniProtKB-KW"/>
</dbReference>
<evidence type="ECO:0000256" key="10">
    <source>
        <dbReference type="ARBA" id="ARBA00022801"/>
    </source>
</evidence>
<dbReference type="Pfam" id="PF13298">
    <property type="entry name" value="LigD_N"/>
    <property type="match status" value="1"/>
</dbReference>
<dbReference type="CDD" id="cd07906">
    <property type="entry name" value="Adenylation_DNA_ligase_LigD_LigC"/>
    <property type="match status" value="1"/>
</dbReference>
<dbReference type="GO" id="GO:0003910">
    <property type="term" value="F:DNA ligase (ATP) activity"/>
    <property type="evidence" value="ECO:0007669"/>
    <property type="project" value="UniProtKB-EC"/>
</dbReference>
<reference evidence="23 24" key="1">
    <citation type="submission" date="2020-04" db="EMBL/GenBank/DDBJ databases">
        <authorList>
            <person name="Yin C."/>
        </authorList>
    </citation>
    <scope>NUCLEOTIDE SEQUENCE [LARGE SCALE GENOMIC DNA]</scope>
    <source>
        <strain evidence="23 24">Ak56</strain>
    </source>
</reference>
<dbReference type="SUPFAM" id="SSF56091">
    <property type="entry name" value="DNA ligase/mRNA capping enzyme, catalytic domain"/>
    <property type="match status" value="1"/>
</dbReference>
<dbReference type="GO" id="GO:0006310">
    <property type="term" value="P:DNA recombination"/>
    <property type="evidence" value="ECO:0007669"/>
    <property type="project" value="UniProtKB-KW"/>
</dbReference>
<evidence type="ECO:0000256" key="2">
    <source>
        <dbReference type="ARBA" id="ARBA00012727"/>
    </source>
</evidence>
<evidence type="ECO:0000256" key="19">
    <source>
        <dbReference type="ARBA" id="ARBA00029943"/>
    </source>
</evidence>
<evidence type="ECO:0000256" key="3">
    <source>
        <dbReference type="ARBA" id="ARBA00022598"/>
    </source>
</evidence>
<dbReference type="Proteomes" id="UP000552864">
    <property type="component" value="Unassembled WGS sequence"/>
</dbReference>
<gene>
    <name evidence="23" type="primary">ligD</name>
    <name evidence="23" type="ORF">HGH91_08700</name>
</gene>
<proteinExistence type="predicted"/>
<dbReference type="InterPro" id="IPR014145">
    <property type="entry name" value="LigD_pol_dom"/>
</dbReference>
<evidence type="ECO:0000256" key="9">
    <source>
        <dbReference type="ARBA" id="ARBA00022763"/>
    </source>
</evidence>
<dbReference type="GO" id="GO:0046872">
    <property type="term" value="F:metal ion binding"/>
    <property type="evidence" value="ECO:0007669"/>
    <property type="project" value="UniProtKB-KW"/>
</dbReference>
<keyword evidence="16" id="KW-0234">DNA repair</keyword>
<keyword evidence="12" id="KW-0067">ATP-binding</keyword>
<evidence type="ECO:0000256" key="7">
    <source>
        <dbReference type="ARBA" id="ARBA00022723"/>
    </source>
</evidence>
<dbReference type="Gene3D" id="3.30.470.30">
    <property type="entry name" value="DNA ligase/mRNA capping enzyme"/>
    <property type="match status" value="1"/>
</dbReference>
<evidence type="ECO:0000259" key="22">
    <source>
        <dbReference type="PROSITE" id="PS50160"/>
    </source>
</evidence>
<dbReference type="GO" id="GO:0003677">
    <property type="term" value="F:DNA binding"/>
    <property type="evidence" value="ECO:0007669"/>
    <property type="project" value="UniProtKB-KW"/>
</dbReference>
<dbReference type="Gene3D" id="2.40.50.140">
    <property type="entry name" value="Nucleic acid-binding proteins"/>
    <property type="match status" value="1"/>
</dbReference>
<dbReference type="InterPro" id="IPR012309">
    <property type="entry name" value="DNA_ligase_ATP-dep_C"/>
</dbReference>
<feature type="domain" description="ATP-dependent DNA ligase family profile" evidence="22">
    <location>
        <begin position="316"/>
        <end position="452"/>
    </location>
</feature>